<organism evidence="1">
    <name type="scientific">Trypanosoma brucei equiperdum</name>
    <dbReference type="NCBI Taxonomy" id="630700"/>
    <lineage>
        <taxon>Eukaryota</taxon>
        <taxon>Discoba</taxon>
        <taxon>Euglenozoa</taxon>
        <taxon>Kinetoplastea</taxon>
        <taxon>Metakinetoplastina</taxon>
        <taxon>Trypanosomatida</taxon>
        <taxon>Trypanosomatidae</taxon>
        <taxon>Trypanosoma</taxon>
    </lineage>
</organism>
<comment type="caution">
    <text evidence="1">The sequence shown here is derived from an EMBL/GenBank/DDBJ whole genome shotgun (WGS) entry which is preliminary data.</text>
</comment>
<dbReference type="Proteomes" id="UP000266743">
    <property type="component" value="Chromosome 7"/>
</dbReference>
<dbReference type="EMBL" id="QSBY01000007">
    <property type="protein sequence ID" value="RHW71414.1"/>
    <property type="molecule type" value="Genomic_DNA"/>
</dbReference>
<evidence type="ECO:0000313" key="1">
    <source>
        <dbReference type="EMBL" id="RHW71414.1"/>
    </source>
</evidence>
<gene>
    <name evidence="1" type="ORF">DPX39_070056900</name>
</gene>
<protein>
    <submittedName>
        <fullName evidence="1">Uncharacterized protein</fullName>
    </submittedName>
</protein>
<accession>A0A3L6L417</accession>
<name>A0A3L6L417_9TRYP</name>
<proteinExistence type="predicted"/>
<dbReference type="AlphaFoldDB" id="A0A3L6L417"/>
<sequence length="27" mass="3229">MKREPHRPNAIGPPKRYSSIFLMAMYH</sequence>
<reference evidence="1" key="1">
    <citation type="submission" date="2018-09" db="EMBL/GenBank/DDBJ databases">
        <title>whole genome sequence of T. equiperdum IVM-t1 strain.</title>
        <authorList>
            <person name="Suganuma K."/>
        </authorList>
    </citation>
    <scope>NUCLEOTIDE SEQUENCE [LARGE SCALE GENOMIC DNA]</scope>
    <source>
        <strain evidence="1">IVM-t1</strain>
    </source>
</reference>